<gene>
    <name evidence="1" type="ORF">UY48_C0013G0022</name>
</gene>
<dbReference type="InterPro" id="IPR036249">
    <property type="entry name" value="Thioredoxin-like_sf"/>
</dbReference>
<evidence type="ECO:0000313" key="2">
    <source>
        <dbReference type="Proteomes" id="UP000034588"/>
    </source>
</evidence>
<dbReference type="EMBL" id="LCQD01000013">
    <property type="protein sequence ID" value="KKW11741.1"/>
    <property type="molecule type" value="Genomic_DNA"/>
</dbReference>
<evidence type="ECO:0008006" key="3">
    <source>
        <dbReference type="Google" id="ProtNLM"/>
    </source>
</evidence>
<sequence>MSKRVLLFSDRCGVCPTAKKMLQKEIASGEVTLRDVDRDPAAMRLAQRYGGVPTLLETTGFRTCEIDIETKKKVKCL</sequence>
<protein>
    <recommendedName>
        <fullName evidence="3">Glutaredoxin</fullName>
    </recommendedName>
</protein>
<organism evidence="1 2">
    <name type="scientific">Candidatus Gottesmanbacteria bacterium GW2011_GWB1_49_7</name>
    <dbReference type="NCBI Taxonomy" id="1618448"/>
    <lineage>
        <taxon>Bacteria</taxon>
        <taxon>Candidatus Gottesmaniibacteriota</taxon>
    </lineage>
</organism>
<evidence type="ECO:0000313" key="1">
    <source>
        <dbReference type="EMBL" id="KKW11741.1"/>
    </source>
</evidence>
<comment type="caution">
    <text evidence="1">The sequence shown here is derived from an EMBL/GenBank/DDBJ whole genome shotgun (WGS) entry which is preliminary data.</text>
</comment>
<dbReference type="AlphaFoldDB" id="A0A0G1VZ49"/>
<dbReference type="SUPFAM" id="SSF52833">
    <property type="entry name" value="Thioredoxin-like"/>
    <property type="match status" value="1"/>
</dbReference>
<reference evidence="1 2" key="1">
    <citation type="journal article" date="2015" name="Nature">
        <title>rRNA introns, odd ribosomes, and small enigmatic genomes across a large radiation of phyla.</title>
        <authorList>
            <person name="Brown C.T."/>
            <person name="Hug L.A."/>
            <person name="Thomas B.C."/>
            <person name="Sharon I."/>
            <person name="Castelle C.J."/>
            <person name="Singh A."/>
            <person name="Wilkins M.J."/>
            <person name="Williams K.H."/>
            <person name="Banfield J.F."/>
        </authorList>
    </citation>
    <scope>NUCLEOTIDE SEQUENCE [LARGE SCALE GENOMIC DNA]</scope>
</reference>
<name>A0A0G1VZ49_9BACT</name>
<proteinExistence type="predicted"/>
<accession>A0A0G1VZ49</accession>
<dbReference type="Proteomes" id="UP000034588">
    <property type="component" value="Unassembled WGS sequence"/>
</dbReference>